<reference evidence="1 2" key="1">
    <citation type="submission" date="2023-06" db="EMBL/GenBank/DDBJ databases">
        <title>Draft genome sequence of Gleimia hominis type strain CCUG 57540T.</title>
        <authorList>
            <person name="Salva-Serra F."/>
            <person name="Cardew S."/>
            <person name="Jensie Markopoulos S."/>
            <person name="Ohlen M."/>
            <person name="Inganas E."/>
            <person name="Svensson-Stadler L."/>
            <person name="Moore E.R.B."/>
        </authorList>
    </citation>
    <scope>NUCLEOTIDE SEQUENCE [LARGE SCALE GENOMIC DNA]</scope>
    <source>
        <strain evidence="1 2">CCUG 57540</strain>
    </source>
</reference>
<accession>A0ABU3I8F8</accession>
<keyword evidence="2" id="KW-1185">Reference proteome</keyword>
<dbReference type="RefSeq" id="WP_313271749.1">
    <property type="nucleotide sequence ID" value="NZ_JASXSX010000001.1"/>
</dbReference>
<comment type="caution">
    <text evidence="1">The sequence shown here is derived from an EMBL/GenBank/DDBJ whole genome shotgun (WGS) entry which is preliminary data.</text>
</comment>
<proteinExistence type="predicted"/>
<dbReference type="EMBL" id="JASXSX010000001">
    <property type="protein sequence ID" value="MDT3766666.1"/>
    <property type="molecule type" value="Genomic_DNA"/>
</dbReference>
<sequence>MDEEFGNLNDVERKIMETVSDRTGVRPERFAEEAHERGVELSDVVDDYETMATYYEYEEDSLMFPEDDFFGFF</sequence>
<protein>
    <submittedName>
        <fullName evidence="1">Uncharacterized protein</fullName>
    </submittedName>
</protein>
<gene>
    <name evidence="1" type="ORF">QS713_01105</name>
</gene>
<dbReference type="Proteomes" id="UP001247542">
    <property type="component" value="Unassembled WGS sequence"/>
</dbReference>
<evidence type="ECO:0000313" key="2">
    <source>
        <dbReference type="Proteomes" id="UP001247542"/>
    </source>
</evidence>
<organism evidence="1 2">
    <name type="scientific">Gleimia hominis</name>
    <dbReference type="NCBI Taxonomy" id="595468"/>
    <lineage>
        <taxon>Bacteria</taxon>
        <taxon>Bacillati</taxon>
        <taxon>Actinomycetota</taxon>
        <taxon>Actinomycetes</taxon>
        <taxon>Actinomycetales</taxon>
        <taxon>Actinomycetaceae</taxon>
        <taxon>Gleimia</taxon>
    </lineage>
</organism>
<evidence type="ECO:0000313" key="1">
    <source>
        <dbReference type="EMBL" id="MDT3766666.1"/>
    </source>
</evidence>
<name>A0ABU3I8F8_9ACTO</name>